<dbReference type="PANTHER" id="PTHR30540:SF94">
    <property type="entry name" value="POTASSIUM TRANSPORTER 5"/>
    <property type="match status" value="1"/>
</dbReference>
<accession>A0AAP0K7F7</accession>
<dbReference type="AlphaFoldDB" id="A0AAP0K7F7"/>
<gene>
    <name evidence="1" type="ORF">Sjap_005928</name>
</gene>
<dbReference type="GO" id="GO:0016020">
    <property type="term" value="C:membrane"/>
    <property type="evidence" value="ECO:0007669"/>
    <property type="project" value="InterPro"/>
</dbReference>
<dbReference type="GO" id="GO:0015079">
    <property type="term" value="F:potassium ion transmembrane transporter activity"/>
    <property type="evidence" value="ECO:0007669"/>
    <property type="project" value="InterPro"/>
</dbReference>
<comment type="caution">
    <text evidence="1">The sequence shown here is derived from an EMBL/GenBank/DDBJ whole genome shotgun (WGS) entry which is preliminary data.</text>
</comment>
<proteinExistence type="predicted"/>
<sequence>MFRCIVRYGYKDVMEGPQEFEEQLVKQLKEFVHREHYILENNAIDQQITTAQVVKASKDPSVQLLPLLGEVLTTGDADQCAEEDMQFIEKAMDKGVVYLLGET</sequence>
<dbReference type="PANTHER" id="PTHR30540">
    <property type="entry name" value="OSMOTIC STRESS POTASSIUM TRANSPORTER"/>
    <property type="match status" value="1"/>
</dbReference>
<evidence type="ECO:0000313" key="1">
    <source>
        <dbReference type="EMBL" id="KAK9146025.1"/>
    </source>
</evidence>
<evidence type="ECO:0000313" key="2">
    <source>
        <dbReference type="Proteomes" id="UP001417504"/>
    </source>
</evidence>
<dbReference type="EMBL" id="JBBNAE010000002">
    <property type="protein sequence ID" value="KAK9146025.1"/>
    <property type="molecule type" value="Genomic_DNA"/>
</dbReference>
<organism evidence="1 2">
    <name type="scientific">Stephania japonica</name>
    <dbReference type="NCBI Taxonomy" id="461633"/>
    <lineage>
        <taxon>Eukaryota</taxon>
        <taxon>Viridiplantae</taxon>
        <taxon>Streptophyta</taxon>
        <taxon>Embryophyta</taxon>
        <taxon>Tracheophyta</taxon>
        <taxon>Spermatophyta</taxon>
        <taxon>Magnoliopsida</taxon>
        <taxon>Ranunculales</taxon>
        <taxon>Menispermaceae</taxon>
        <taxon>Menispermoideae</taxon>
        <taxon>Cissampelideae</taxon>
        <taxon>Stephania</taxon>
    </lineage>
</organism>
<name>A0AAP0K7F7_9MAGN</name>
<keyword evidence="2" id="KW-1185">Reference proteome</keyword>
<dbReference type="Proteomes" id="UP001417504">
    <property type="component" value="Unassembled WGS sequence"/>
</dbReference>
<protein>
    <submittedName>
        <fullName evidence="1">Uncharacterized protein</fullName>
    </submittedName>
</protein>
<reference evidence="1 2" key="1">
    <citation type="submission" date="2024-01" db="EMBL/GenBank/DDBJ databases">
        <title>Genome assemblies of Stephania.</title>
        <authorList>
            <person name="Yang L."/>
        </authorList>
    </citation>
    <scope>NUCLEOTIDE SEQUENCE [LARGE SCALE GENOMIC DNA]</scope>
    <source>
        <strain evidence="1">QJT</strain>
        <tissue evidence="1">Leaf</tissue>
    </source>
</reference>
<dbReference type="InterPro" id="IPR003855">
    <property type="entry name" value="K+_transporter"/>
</dbReference>